<keyword evidence="4" id="KW-0862">Zinc</keyword>
<feature type="domain" description="Peptidase metallopeptidase" evidence="5">
    <location>
        <begin position="63"/>
        <end position="211"/>
    </location>
</feature>
<organism evidence="6 7">
    <name type="scientific">Lactobacillus kalixensis DSM 16043</name>
    <dbReference type="NCBI Taxonomy" id="1423763"/>
    <lineage>
        <taxon>Bacteria</taxon>
        <taxon>Bacillati</taxon>
        <taxon>Bacillota</taxon>
        <taxon>Bacilli</taxon>
        <taxon>Lactobacillales</taxon>
        <taxon>Lactobacillaceae</taxon>
        <taxon>Lactobacillus</taxon>
    </lineage>
</organism>
<reference evidence="6 7" key="1">
    <citation type="journal article" date="2015" name="Genome Announc.">
        <title>Expanding the biotechnology potential of lactobacilli through comparative genomics of 213 strains and associated genera.</title>
        <authorList>
            <person name="Sun Z."/>
            <person name="Harris H.M."/>
            <person name="McCann A."/>
            <person name="Guo C."/>
            <person name="Argimon S."/>
            <person name="Zhang W."/>
            <person name="Yang X."/>
            <person name="Jeffery I.B."/>
            <person name="Cooney J.C."/>
            <person name="Kagawa T.F."/>
            <person name="Liu W."/>
            <person name="Song Y."/>
            <person name="Salvetti E."/>
            <person name="Wrobel A."/>
            <person name="Rasinkangas P."/>
            <person name="Parkhill J."/>
            <person name="Rea M.C."/>
            <person name="O'Sullivan O."/>
            <person name="Ritari J."/>
            <person name="Douillard F.P."/>
            <person name="Paul Ross R."/>
            <person name="Yang R."/>
            <person name="Briner A.E."/>
            <person name="Felis G.E."/>
            <person name="de Vos W.M."/>
            <person name="Barrangou R."/>
            <person name="Klaenhammer T.R."/>
            <person name="Caufield P.W."/>
            <person name="Cui Y."/>
            <person name="Zhang H."/>
            <person name="O'Toole P.W."/>
        </authorList>
    </citation>
    <scope>NUCLEOTIDE SEQUENCE [LARGE SCALE GENOMIC DNA]</scope>
    <source>
        <strain evidence="6 7">DSM 16043</strain>
    </source>
</reference>
<evidence type="ECO:0000313" key="6">
    <source>
        <dbReference type="EMBL" id="KRL87437.1"/>
    </source>
</evidence>
<evidence type="ECO:0000313" key="7">
    <source>
        <dbReference type="Proteomes" id="UP000051036"/>
    </source>
</evidence>
<evidence type="ECO:0000256" key="2">
    <source>
        <dbReference type="ARBA" id="ARBA00022723"/>
    </source>
</evidence>
<dbReference type="InterPro" id="IPR024079">
    <property type="entry name" value="MetalloPept_cat_dom_sf"/>
</dbReference>
<dbReference type="GO" id="GO:0008270">
    <property type="term" value="F:zinc ion binding"/>
    <property type="evidence" value="ECO:0007669"/>
    <property type="project" value="InterPro"/>
</dbReference>
<keyword evidence="2" id="KW-0479">Metal-binding</keyword>
<keyword evidence="3" id="KW-0378">Hydrolase</keyword>
<dbReference type="Pfam" id="PF00413">
    <property type="entry name" value="Peptidase_M10"/>
    <property type="match status" value="1"/>
</dbReference>
<dbReference type="OrthoDB" id="2148705at2"/>
<sequence>MTIMKKIRKFLILILLFFVGSWVYQNNYEVRAAANDSISSLRDYFTHSNSDNVTATRSSSNNNQATWSRSEATVYVDLQSNAEFEAATEAAINAWNKTGAFTFKRVNSRRNAQIVVTAMNTNETTAAGVTSTIYNPITTHLLRANVRLNSYYLQNPSYNYSFDRVVNTVEHELGHAIGLGHNRGASVMYPAGSYYGIRPNDINRVRSLYNS</sequence>
<dbReference type="InterPro" id="IPR001818">
    <property type="entry name" value="Pept_M10_metallopeptidase"/>
</dbReference>
<name>A0A0R1U279_9LACO</name>
<dbReference type="GO" id="GO:0004222">
    <property type="term" value="F:metalloendopeptidase activity"/>
    <property type="evidence" value="ECO:0007669"/>
    <property type="project" value="InterPro"/>
</dbReference>
<dbReference type="Proteomes" id="UP000051036">
    <property type="component" value="Unassembled WGS sequence"/>
</dbReference>
<dbReference type="SMART" id="SM00235">
    <property type="entry name" value="ZnMc"/>
    <property type="match status" value="1"/>
</dbReference>
<dbReference type="GO" id="GO:0031012">
    <property type="term" value="C:extracellular matrix"/>
    <property type="evidence" value="ECO:0007669"/>
    <property type="project" value="InterPro"/>
</dbReference>
<dbReference type="EMBL" id="AZFM01000068">
    <property type="protein sequence ID" value="KRL87437.1"/>
    <property type="molecule type" value="Genomic_DNA"/>
</dbReference>
<keyword evidence="7" id="KW-1185">Reference proteome</keyword>
<dbReference type="PATRIC" id="fig|1423763.3.peg.1769"/>
<dbReference type="CDD" id="cd04268">
    <property type="entry name" value="ZnMc_MMP_like"/>
    <property type="match status" value="1"/>
</dbReference>
<comment type="caution">
    <text evidence="6">The sequence shown here is derived from an EMBL/GenBank/DDBJ whole genome shotgun (WGS) entry which is preliminary data.</text>
</comment>
<dbReference type="GO" id="GO:0006508">
    <property type="term" value="P:proteolysis"/>
    <property type="evidence" value="ECO:0007669"/>
    <property type="project" value="UniProtKB-KW"/>
</dbReference>
<evidence type="ECO:0000259" key="5">
    <source>
        <dbReference type="SMART" id="SM00235"/>
    </source>
</evidence>
<keyword evidence="1" id="KW-0645">Protease</keyword>
<dbReference type="STRING" id="1423763.FC46_GL001738"/>
<dbReference type="AlphaFoldDB" id="A0A0R1U279"/>
<dbReference type="SUPFAM" id="SSF55486">
    <property type="entry name" value="Metalloproteases ('zincins'), catalytic domain"/>
    <property type="match status" value="1"/>
</dbReference>
<evidence type="ECO:0000256" key="4">
    <source>
        <dbReference type="ARBA" id="ARBA00022833"/>
    </source>
</evidence>
<dbReference type="InterPro" id="IPR006026">
    <property type="entry name" value="Peptidase_Metallo"/>
</dbReference>
<proteinExistence type="predicted"/>
<gene>
    <name evidence="6" type="ORF">FC46_GL001738</name>
</gene>
<dbReference type="Gene3D" id="3.40.390.10">
    <property type="entry name" value="Collagenase (Catalytic Domain)"/>
    <property type="match status" value="1"/>
</dbReference>
<accession>A0A0R1U279</accession>
<evidence type="ECO:0000256" key="3">
    <source>
        <dbReference type="ARBA" id="ARBA00022801"/>
    </source>
</evidence>
<protein>
    <submittedName>
        <fullName evidence="6">Peptidase M10A and M12B matrixin and adamalysin</fullName>
    </submittedName>
</protein>
<evidence type="ECO:0000256" key="1">
    <source>
        <dbReference type="ARBA" id="ARBA00022670"/>
    </source>
</evidence>